<dbReference type="PROSITE" id="PS50088">
    <property type="entry name" value="ANK_REPEAT"/>
    <property type="match status" value="2"/>
</dbReference>
<proteinExistence type="predicted"/>
<feature type="repeat" description="ANK" evidence="1">
    <location>
        <begin position="477"/>
        <end position="498"/>
    </location>
</feature>
<reference evidence="2" key="1">
    <citation type="submission" date="2016-10" db="EMBL/GenBank/DDBJ databases">
        <authorList>
            <person name="Benchimol M."/>
            <person name="Almeida L.G."/>
            <person name="Vasconcelos A.T."/>
            <person name="Perreira-Neves A."/>
            <person name="Rosa I.A."/>
            <person name="Tasca T."/>
            <person name="Bogo M.R."/>
            <person name="de Souza W."/>
        </authorList>
    </citation>
    <scope>NUCLEOTIDE SEQUENCE [LARGE SCALE GENOMIC DNA]</scope>
    <source>
        <strain evidence="2">K</strain>
    </source>
</reference>
<gene>
    <name evidence="2" type="ORF">TRFO_21112</name>
</gene>
<keyword evidence="1" id="KW-0040">ANK repeat</keyword>
<evidence type="ECO:0000256" key="1">
    <source>
        <dbReference type="PROSITE-ProRule" id="PRU00023"/>
    </source>
</evidence>
<dbReference type="OrthoDB" id="1893551at2759"/>
<keyword evidence="3" id="KW-1185">Reference proteome</keyword>
<dbReference type="InterPro" id="IPR002110">
    <property type="entry name" value="Ankyrin_rpt"/>
</dbReference>
<evidence type="ECO:0000313" key="2">
    <source>
        <dbReference type="EMBL" id="OHT09831.1"/>
    </source>
</evidence>
<dbReference type="SUPFAM" id="SSF48403">
    <property type="entry name" value="Ankyrin repeat"/>
    <property type="match status" value="2"/>
</dbReference>
<accession>A0A1J4KEG0</accession>
<dbReference type="SMART" id="SM00248">
    <property type="entry name" value="ANK"/>
    <property type="match status" value="9"/>
</dbReference>
<comment type="caution">
    <text evidence="2">The sequence shown here is derived from an EMBL/GenBank/DDBJ whole genome shotgun (WGS) entry which is preliminary data.</text>
</comment>
<dbReference type="RefSeq" id="XP_068362967.1">
    <property type="nucleotide sequence ID" value="XM_068501767.1"/>
</dbReference>
<dbReference type="InterPro" id="IPR036770">
    <property type="entry name" value="Ankyrin_rpt-contain_sf"/>
</dbReference>
<organism evidence="2 3">
    <name type="scientific">Tritrichomonas foetus</name>
    <dbReference type="NCBI Taxonomy" id="1144522"/>
    <lineage>
        <taxon>Eukaryota</taxon>
        <taxon>Metamonada</taxon>
        <taxon>Parabasalia</taxon>
        <taxon>Tritrichomonadida</taxon>
        <taxon>Tritrichomonadidae</taxon>
        <taxon>Tritrichomonas</taxon>
    </lineage>
</organism>
<dbReference type="EMBL" id="MLAK01000628">
    <property type="protein sequence ID" value="OHT09831.1"/>
    <property type="molecule type" value="Genomic_DNA"/>
</dbReference>
<name>A0A1J4KEG0_9EUKA</name>
<dbReference type="AlphaFoldDB" id="A0A1J4KEG0"/>
<dbReference type="Proteomes" id="UP000179807">
    <property type="component" value="Unassembled WGS sequence"/>
</dbReference>
<dbReference type="PANTHER" id="PTHR24159:SF5">
    <property type="entry name" value="ANK_REP_REGION DOMAIN-CONTAINING PROTEIN"/>
    <property type="match status" value="1"/>
</dbReference>
<protein>
    <submittedName>
        <fullName evidence="2">Uncharacterized protein</fullName>
    </submittedName>
</protein>
<evidence type="ECO:0000313" key="3">
    <source>
        <dbReference type="Proteomes" id="UP000179807"/>
    </source>
</evidence>
<sequence>MQSFSLVNGNHRGHSYNFRIIFNDTEYMVNSSIASENSKVIRKKIMKDPTLNEIKIDFEDPYDEFKQIVRLLRGKMISFNREVIPFLLQAAYKLKMESLYIEATKFQEYLEEMEAQLSKNVEMHQLTKLQDLLYSVTRLNFNDTIEEIYGLGFFNKGSDVKTLGRIVLSAFKSNPHNVDIYVDLIGEIAKKIKDVVSLISGYYLSENGKESKFLVQKFLEKKLLSENVFTTTSFRSVYFIHIFFKIDPAYFLSISNILPGNIDELAKNDWELHKKYASEGINQDPIAVAIRNDNIDELQAFYSTNDFNINMKIPNSIYESCTMVSNSPTLIQYAAYFRSINCFKFLLMNHALDNEQADDLTKFAVAGGSVEIIRLCEQNNCDFTGMIDIAIEYNRFDIFEWMMRSKPKLCKDVHQMLIKCIQKSNMKILRYLLEIGVGIYKRNNVIQLPLYAASEDNYKLLKFFIDSGQIDLNQRSNELTPLHVACQLGYYDIVEYLLLFKETNINAVYVFNLFFIRTYHHQFNFFIFGGRVNYPLTPLFFACKKGNDKIVSLILNHDDIKINGETATLMLTAACQFNSPDVIDTLLNIRGCDINNSRFEFDGNPLCFACQCQAIECVKKLLAHPKLNVNARFNNKTALHIACKSGNYEIVRLLLSHKDIDVNAVGIKHYFLSRCFCNIFHEVIFNT</sequence>
<dbReference type="GeneID" id="94836471"/>
<dbReference type="Pfam" id="PF12796">
    <property type="entry name" value="Ank_2"/>
    <property type="match status" value="2"/>
</dbReference>
<dbReference type="VEuPathDB" id="TrichDB:TRFO_21112"/>
<dbReference type="Gene3D" id="1.25.40.20">
    <property type="entry name" value="Ankyrin repeat-containing domain"/>
    <property type="match status" value="3"/>
</dbReference>
<feature type="repeat" description="ANK" evidence="1">
    <location>
        <begin position="634"/>
        <end position="657"/>
    </location>
</feature>
<dbReference type="PROSITE" id="PS50297">
    <property type="entry name" value="ANK_REP_REGION"/>
    <property type="match status" value="2"/>
</dbReference>
<dbReference type="PANTHER" id="PTHR24159">
    <property type="match status" value="1"/>
</dbReference>